<accession>A0A512HX27</accession>
<feature type="compositionally biased region" description="Low complexity" evidence="1">
    <location>
        <begin position="64"/>
        <end position="74"/>
    </location>
</feature>
<feature type="region of interest" description="Disordered" evidence="1">
    <location>
        <begin position="46"/>
        <end position="78"/>
    </location>
</feature>
<evidence type="ECO:0000256" key="1">
    <source>
        <dbReference type="SAM" id="MobiDB-lite"/>
    </source>
</evidence>
<comment type="caution">
    <text evidence="3">The sequence shown here is derived from an EMBL/GenBank/DDBJ whole genome shotgun (WGS) entry which is preliminary data.</text>
</comment>
<dbReference type="Proteomes" id="UP000321769">
    <property type="component" value="Unassembled WGS sequence"/>
</dbReference>
<proteinExistence type="predicted"/>
<keyword evidence="2" id="KW-0732">Signal</keyword>
<name>A0A512HX27_9ACTN</name>
<evidence type="ECO:0000256" key="2">
    <source>
        <dbReference type="SAM" id="SignalP"/>
    </source>
</evidence>
<sequence>MLRSLARIAAVLAGAALTVGGLAGAADAARTCTAYGDSDPRTPGIQYGCVEWSGDDTSDDDTGSDNGNGNDNGSPAPPQCTFHGIYDDFCIGKRACYKNDPAAVQDVERAREDTPGLADKPADAERLIFTGCRETPDSEEVRRYYWDTELEETTVSVVDRIRAARGALRLPTVTATFNPPTRTLVNIETWWWAQGAPAAEIVGTPALGMRAIASPRGMTVSVAGQSVSCPLVTRMADTCAMQFRRAGDHPATMTLTYDIRFEMGGTVIPVPAGAQDLMTLTTTATTTVPVREVQSIVTDVD</sequence>
<evidence type="ECO:0000313" key="4">
    <source>
        <dbReference type="Proteomes" id="UP000321769"/>
    </source>
</evidence>
<dbReference type="EMBL" id="BJZQ01000013">
    <property type="protein sequence ID" value="GEO89991.1"/>
    <property type="molecule type" value="Genomic_DNA"/>
</dbReference>
<feature type="chain" id="PRO_5021990254" evidence="2">
    <location>
        <begin position="26"/>
        <end position="301"/>
    </location>
</feature>
<feature type="signal peptide" evidence="2">
    <location>
        <begin position="1"/>
        <end position="25"/>
    </location>
</feature>
<feature type="compositionally biased region" description="Acidic residues" evidence="1">
    <location>
        <begin position="53"/>
        <end position="63"/>
    </location>
</feature>
<organism evidence="3 4">
    <name type="scientific">Aeromicrobium flavum</name>
    <dbReference type="NCBI Taxonomy" id="416568"/>
    <lineage>
        <taxon>Bacteria</taxon>
        <taxon>Bacillati</taxon>
        <taxon>Actinomycetota</taxon>
        <taxon>Actinomycetes</taxon>
        <taxon>Propionibacteriales</taxon>
        <taxon>Nocardioidaceae</taxon>
        <taxon>Aeromicrobium</taxon>
    </lineage>
</organism>
<keyword evidence="4" id="KW-1185">Reference proteome</keyword>
<protein>
    <submittedName>
        <fullName evidence="3">Uncharacterized protein</fullName>
    </submittedName>
</protein>
<dbReference type="AlphaFoldDB" id="A0A512HX27"/>
<reference evidence="3 4" key="1">
    <citation type="submission" date="2019-07" db="EMBL/GenBank/DDBJ databases">
        <title>Whole genome shotgun sequence of Aeromicrobium flavum NBRC 107625.</title>
        <authorList>
            <person name="Hosoyama A."/>
            <person name="Uohara A."/>
            <person name="Ohji S."/>
            <person name="Ichikawa N."/>
        </authorList>
    </citation>
    <scope>NUCLEOTIDE SEQUENCE [LARGE SCALE GENOMIC DNA]</scope>
    <source>
        <strain evidence="3 4">NBRC 107625</strain>
    </source>
</reference>
<gene>
    <name evidence="3" type="ORF">AFL01nite_23180</name>
</gene>
<evidence type="ECO:0000313" key="3">
    <source>
        <dbReference type="EMBL" id="GEO89991.1"/>
    </source>
</evidence>